<dbReference type="Proteomes" id="UP001196413">
    <property type="component" value="Unassembled WGS sequence"/>
</dbReference>
<evidence type="ECO:0000313" key="2">
    <source>
        <dbReference type="Proteomes" id="UP001196413"/>
    </source>
</evidence>
<keyword evidence="2" id="KW-1185">Reference proteome</keyword>
<gene>
    <name evidence="1" type="ORF">KIN20_015816</name>
</gene>
<dbReference type="AlphaFoldDB" id="A0AAD5N1A3"/>
<protein>
    <submittedName>
        <fullName evidence="1">Uncharacterized protein</fullName>
    </submittedName>
</protein>
<dbReference type="EMBL" id="JAHQIW010003208">
    <property type="protein sequence ID" value="KAJ1357634.1"/>
    <property type="molecule type" value="Genomic_DNA"/>
</dbReference>
<sequence>MEGVAGTRSNHSAIDGMAGMTGRSRIKYDPVFEQCTISTNLIQIDNEHQHSIDYRLRTTVEETASVKKRNLTDCEQV</sequence>
<name>A0AAD5N1A3_PARTN</name>
<comment type="caution">
    <text evidence="1">The sequence shown here is derived from an EMBL/GenBank/DDBJ whole genome shotgun (WGS) entry which is preliminary data.</text>
</comment>
<reference evidence="1" key="1">
    <citation type="submission" date="2021-06" db="EMBL/GenBank/DDBJ databases">
        <title>Parelaphostrongylus tenuis whole genome reference sequence.</title>
        <authorList>
            <person name="Garwood T.J."/>
            <person name="Larsen P.A."/>
            <person name="Fountain-Jones N.M."/>
            <person name="Garbe J.R."/>
            <person name="Macchietto M.G."/>
            <person name="Kania S.A."/>
            <person name="Gerhold R.W."/>
            <person name="Richards J.E."/>
            <person name="Wolf T.M."/>
        </authorList>
    </citation>
    <scope>NUCLEOTIDE SEQUENCE</scope>
    <source>
        <strain evidence="1">MNPRO001-30</strain>
        <tissue evidence="1">Meninges</tissue>
    </source>
</reference>
<proteinExistence type="predicted"/>
<evidence type="ECO:0000313" key="1">
    <source>
        <dbReference type="EMBL" id="KAJ1357634.1"/>
    </source>
</evidence>
<accession>A0AAD5N1A3</accession>
<organism evidence="1 2">
    <name type="scientific">Parelaphostrongylus tenuis</name>
    <name type="common">Meningeal worm</name>
    <dbReference type="NCBI Taxonomy" id="148309"/>
    <lineage>
        <taxon>Eukaryota</taxon>
        <taxon>Metazoa</taxon>
        <taxon>Ecdysozoa</taxon>
        <taxon>Nematoda</taxon>
        <taxon>Chromadorea</taxon>
        <taxon>Rhabditida</taxon>
        <taxon>Rhabditina</taxon>
        <taxon>Rhabditomorpha</taxon>
        <taxon>Strongyloidea</taxon>
        <taxon>Metastrongylidae</taxon>
        <taxon>Parelaphostrongylus</taxon>
    </lineage>
</organism>